<dbReference type="PANTHER" id="PTHR12131:SF1">
    <property type="entry name" value="ATP-DEPENDENT RNA HELICASE SUPV3L1, MITOCHONDRIAL-RELATED"/>
    <property type="match status" value="1"/>
</dbReference>
<sequence length="734" mass="80840">MALTVPFHLRCGGWTAKERHPSCPCPTSVLPSRRRVSEARHRVAGSLVLLLTLKRLQRRKIGGHLAATGAPVPVTADADAAVPKLEVLEKPKPWLQRFLPQGENNLAEDELLVRFMEALEERGVQLYPAQEEAIVELFSGAHVVLDTPTGSGKSLVAVAALFQALGVVGGKAYYTSPTKALTSEKFFDLCRHFGAQAVGMATGDVSINTGAPLVCCTQEVLTSISLRCEANEANAPTLVVMDEFHYFGDPDRGAAWELPLWRFSRPGCQTQFLLMSGTLGANAKLYETLQERSGRPLRVVSSKQRPVPLHFSYSQKSVADSIAELISSKRAPVYVVHFSQREALETAKLMAEALDAEGKPVLHPALRSPAELQRRVEQQSFASPFGAELKELLLRGVGVHHAGLLPCYRRLVEQLTQESLLALVCGTDTLGVGINVPIRSVLFTRLCKFDGEGTRIMRSREFHQIAGRAGRKGFDIQGDVMAVDPDWVVYNRDLEDKIKSSTGRGPLPRWRRPPRRNYKHWTERTFSELQRSEPDPLKSQFRLSMAQVLSVLESSRGARDGEQQLDDLISAAQCSLGARRFWRRQVKAYVAALESYVQEPENAELTAEAVTVATPSIPLDDGTLFVLEAAIFLQKFSLSEEDWPLVVLAAAEGICDLSEALRRAVLESPGGSPGRCPSDIESFLFEAFNDFRRKRPWISPNLLQPKGIALELPLGAKKTPGDAGAMNLLLENTT</sequence>
<keyword evidence="2" id="KW-0378">Hydrolase</keyword>
<dbReference type="InterPro" id="IPR011545">
    <property type="entry name" value="DEAD/DEAH_box_helicase_dom"/>
</dbReference>
<keyword evidence="1" id="KW-0547">Nucleotide-binding</keyword>
<dbReference type="OrthoDB" id="64767at2759"/>
<dbReference type="EMBL" id="CAMXCT020003557">
    <property type="protein sequence ID" value="CAL1158431.1"/>
    <property type="molecule type" value="Genomic_DNA"/>
</dbReference>
<dbReference type="Proteomes" id="UP001152797">
    <property type="component" value="Unassembled WGS sequence"/>
</dbReference>
<dbReference type="SMART" id="SM00487">
    <property type="entry name" value="DEXDc"/>
    <property type="match status" value="1"/>
</dbReference>
<evidence type="ECO:0000259" key="5">
    <source>
        <dbReference type="PROSITE" id="PS51192"/>
    </source>
</evidence>
<dbReference type="Gene3D" id="3.40.50.300">
    <property type="entry name" value="P-loop containing nucleotide triphosphate hydrolases"/>
    <property type="match status" value="2"/>
</dbReference>
<feature type="domain" description="Helicase ATP-binding" evidence="5">
    <location>
        <begin position="134"/>
        <end position="297"/>
    </location>
</feature>
<evidence type="ECO:0000256" key="2">
    <source>
        <dbReference type="ARBA" id="ARBA00022801"/>
    </source>
</evidence>
<dbReference type="GO" id="GO:0005524">
    <property type="term" value="F:ATP binding"/>
    <property type="evidence" value="ECO:0007669"/>
    <property type="project" value="UniProtKB-KW"/>
</dbReference>
<comment type="caution">
    <text evidence="6">The sequence shown here is derived from an EMBL/GenBank/DDBJ whole genome shotgun (WGS) entry which is preliminary data.</text>
</comment>
<dbReference type="PANTHER" id="PTHR12131">
    <property type="entry name" value="ATP-DEPENDENT RNA AND DNA HELICASE"/>
    <property type="match status" value="1"/>
</dbReference>
<dbReference type="SMART" id="SM00490">
    <property type="entry name" value="HELICc"/>
    <property type="match status" value="1"/>
</dbReference>
<reference evidence="7" key="2">
    <citation type="submission" date="2024-04" db="EMBL/GenBank/DDBJ databases">
        <authorList>
            <person name="Chen Y."/>
            <person name="Shah S."/>
            <person name="Dougan E. K."/>
            <person name="Thang M."/>
            <person name="Chan C."/>
        </authorList>
    </citation>
    <scope>NUCLEOTIDE SEQUENCE [LARGE SCALE GENOMIC DNA]</scope>
</reference>
<evidence type="ECO:0000256" key="4">
    <source>
        <dbReference type="ARBA" id="ARBA00022840"/>
    </source>
</evidence>
<dbReference type="InterPro" id="IPR021904">
    <property type="entry name" value="DUF3516"/>
</dbReference>
<evidence type="ECO:0000256" key="1">
    <source>
        <dbReference type="ARBA" id="ARBA00022741"/>
    </source>
</evidence>
<keyword evidence="4 8" id="KW-0067">ATP-binding</keyword>
<proteinExistence type="predicted"/>
<dbReference type="GO" id="GO:0003676">
    <property type="term" value="F:nucleic acid binding"/>
    <property type="evidence" value="ECO:0007669"/>
    <property type="project" value="InterPro"/>
</dbReference>
<dbReference type="SUPFAM" id="SSF52540">
    <property type="entry name" value="P-loop containing nucleoside triphosphate hydrolases"/>
    <property type="match status" value="1"/>
</dbReference>
<dbReference type="Pfam" id="PF00270">
    <property type="entry name" value="DEAD"/>
    <property type="match status" value="1"/>
</dbReference>
<evidence type="ECO:0000313" key="6">
    <source>
        <dbReference type="EMBL" id="CAI4005056.1"/>
    </source>
</evidence>
<name>A0A9P1D8U1_9DINO</name>
<organism evidence="6">
    <name type="scientific">Cladocopium goreaui</name>
    <dbReference type="NCBI Taxonomy" id="2562237"/>
    <lineage>
        <taxon>Eukaryota</taxon>
        <taxon>Sar</taxon>
        <taxon>Alveolata</taxon>
        <taxon>Dinophyceae</taxon>
        <taxon>Suessiales</taxon>
        <taxon>Symbiodiniaceae</taxon>
        <taxon>Cladocopium</taxon>
    </lineage>
</organism>
<evidence type="ECO:0000313" key="8">
    <source>
        <dbReference type="EMBL" id="CAL4792368.1"/>
    </source>
</evidence>
<dbReference type="EMBL" id="CAMXCT030003557">
    <property type="protein sequence ID" value="CAL4792368.1"/>
    <property type="molecule type" value="Genomic_DNA"/>
</dbReference>
<keyword evidence="9" id="KW-1185">Reference proteome</keyword>
<evidence type="ECO:0000313" key="7">
    <source>
        <dbReference type="EMBL" id="CAL1158431.1"/>
    </source>
</evidence>
<dbReference type="GO" id="GO:0004386">
    <property type="term" value="F:helicase activity"/>
    <property type="evidence" value="ECO:0007669"/>
    <property type="project" value="UniProtKB-KW"/>
</dbReference>
<evidence type="ECO:0000313" key="9">
    <source>
        <dbReference type="Proteomes" id="UP001152797"/>
    </source>
</evidence>
<reference evidence="6" key="1">
    <citation type="submission" date="2022-10" db="EMBL/GenBank/DDBJ databases">
        <authorList>
            <person name="Chen Y."/>
            <person name="Dougan E. K."/>
            <person name="Chan C."/>
            <person name="Rhodes N."/>
            <person name="Thang M."/>
        </authorList>
    </citation>
    <scope>NUCLEOTIDE SEQUENCE</scope>
</reference>
<gene>
    <name evidence="6" type="ORF">C1SCF055_LOCUS30811</name>
</gene>
<dbReference type="PROSITE" id="PS51192">
    <property type="entry name" value="HELICASE_ATP_BIND_1"/>
    <property type="match status" value="1"/>
</dbReference>
<dbReference type="AlphaFoldDB" id="A0A9P1D8U1"/>
<dbReference type="InterPro" id="IPR027417">
    <property type="entry name" value="P-loop_NTPase"/>
</dbReference>
<accession>A0A9P1D8U1</accession>
<protein>
    <submittedName>
        <fullName evidence="8">Helicase ATP-binding domain-containing protein</fullName>
    </submittedName>
</protein>
<dbReference type="CDD" id="cd17921">
    <property type="entry name" value="DEXHc_Ski2"/>
    <property type="match status" value="1"/>
</dbReference>
<dbReference type="InterPro" id="IPR001650">
    <property type="entry name" value="Helicase_C-like"/>
</dbReference>
<dbReference type="InterPro" id="IPR050699">
    <property type="entry name" value="RNA-DNA_Helicase"/>
</dbReference>
<dbReference type="Pfam" id="PF12029">
    <property type="entry name" value="DUF3516"/>
    <property type="match status" value="1"/>
</dbReference>
<keyword evidence="3 8" id="KW-0347">Helicase</keyword>
<evidence type="ECO:0000256" key="3">
    <source>
        <dbReference type="ARBA" id="ARBA00022806"/>
    </source>
</evidence>
<dbReference type="InterPro" id="IPR014001">
    <property type="entry name" value="Helicase_ATP-bd"/>
</dbReference>
<dbReference type="EMBL" id="CAMXCT010003557">
    <property type="protein sequence ID" value="CAI4005056.1"/>
    <property type="molecule type" value="Genomic_DNA"/>
</dbReference>
<dbReference type="GO" id="GO:0016787">
    <property type="term" value="F:hydrolase activity"/>
    <property type="evidence" value="ECO:0007669"/>
    <property type="project" value="UniProtKB-KW"/>
</dbReference>